<dbReference type="GO" id="GO:0005634">
    <property type="term" value="C:nucleus"/>
    <property type="evidence" value="ECO:0007669"/>
    <property type="project" value="TreeGrafter"/>
</dbReference>
<sequence length="119" mass="12975">MASNQQVRASHILMKHQGSRRKASWKDPDGRIISNTTKEAAITQLKALRDDILSGKSSFDEVATRLSDCSSAKRGGDLGPFGRGQMQKPFEDATFALKIGEISDIVDTDSGVHIIMRTA</sequence>
<dbReference type="SUPFAM" id="SSF54534">
    <property type="entry name" value="FKBP-like"/>
    <property type="match status" value="1"/>
</dbReference>
<dbReference type="Gene3D" id="3.10.50.40">
    <property type="match status" value="1"/>
</dbReference>
<keyword evidence="3 6" id="KW-0697">Rotamase</keyword>
<comment type="similarity">
    <text evidence="2">Belongs to the PpiC/parvulin rotamase family.</text>
</comment>
<dbReference type="InterPro" id="IPR023058">
    <property type="entry name" value="PPIase_PpiC_CS"/>
</dbReference>
<keyword evidence="4 6" id="KW-0413">Isomerase</keyword>
<name>A0AAD1ZL94_9LAMI</name>
<evidence type="ECO:0000256" key="8">
    <source>
        <dbReference type="SAM" id="MobiDB-lite"/>
    </source>
</evidence>
<evidence type="ECO:0000313" key="11">
    <source>
        <dbReference type="Proteomes" id="UP000834106"/>
    </source>
</evidence>
<dbReference type="FunFam" id="3.10.50.40:FF:000010">
    <property type="entry name" value="Peptidyl-prolyl cis-trans isomerase Pin1"/>
    <property type="match status" value="1"/>
</dbReference>
<dbReference type="PANTHER" id="PTHR10657:SF41">
    <property type="entry name" value="PEPTIDYL-PROLYL CIS-TRANS ISOMERASE PIN1"/>
    <property type="match status" value="1"/>
</dbReference>
<feature type="compositionally biased region" description="Basic residues" evidence="8">
    <location>
        <begin position="13"/>
        <end position="23"/>
    </location>
</feature>
<dbReference type="InterPro" id="IPR051370">
    <property type="entry name" value="PPIase_Pin1"/>
</dbReference>
<evidence type="ECO:0000256" key="7">
    <source>
        <dbReference type="RuleBase" id="RU363014"/>
    </source>
</evidence>
<dbReference type="GO" id="GO:0005829">
    <property type="term" value="C:cytosol"/>
    <property type="evidence" value="ECO:0007669"/>
    <property type="project" value="TreeGrafter"/>
</dbReference>
<dbReference type="InterPro" id="IPR000297">
    <property type="entry name" value="PPIase_PpiC"/>
</dbReference>
<keyword evidence="11" id="KW-1185">Reference proteome</keyword>
<dbReference type="GO" id="GO:0003755">
    <property type="term" value="F:peptidyl-prolyl cis-trans isomerase activity"/>
    <property type="evidence" value="ECO:0007669"/>
    <property type="project" value="UniProtKB-UniRule"/>
</dbReference>
<accession>A0AAD1ZL94</accession>
<evidence type="ECO:0000256" key="6">
    <source>
        <dbReference type="PROSITE-ProRule" id="PRU00278"/>
    </source>
</evidence>
<dbReference type="Proteomes" id="UP000834106">
    <property type="component" value="Chromosome 10"/>
</dbReference>
<dbReference type="InterPro" id="IPR046357">
    <property type="entry name" value="PPIase_dom_sf"/>
</dbReference>
<comment type="catalytic activity">
    <reaction evidence="1 7">
        <text>[protein]-peptidylproline (omega=180) = [protein]-peptidylproline (omega=0)</text>
        <dbReference type="Rhea" id="RHEA:16237"/>
        <dbReference type="Rhea" id="RHEA-COMP:10747"/>
        <dbReference type="Rhea" id="RHEA-COMP:10748"/>
        <dbReference type="ChEBI" id="CHEBI:83833"/>
        <dbReference type="ChEBI" id="CHEBI:83834"/>
        <dbReference type="EC" id="5.2.1.8"/>
    </reaction>
</comment>
<comment type="function">
    <text evidence="5">Prolyl cis/trans isomerase with specificity for phospho-Ser-Pro bonds.</text>
</comment>
<protein>
    <recommendedName>
        <fullName evidence="7">Peptidyl-prolyl cis-trans isomerase</fullName>
        <ecNumber evidence="7">5.2.1.8</ecNumber>
    </recommendedName>
</protein>
<feature type="domain" description="PpiC" evidence="9">
    <location>
        <begin position="4"/>
        <end position="119"/>
    </location>
</feature>
<evidence type="ECO:0000256" key="3">
    <source>
        <dbReference type="ARBA" id="ARBA00023110"/>
    </source>
</evidence>
<reference evidence="10" key="1">
    <citation type="submission" date="2023-05" db="EMBL/GenBank/DDBJ databases">
        <authorList>
            <person name="Huff M."/>
        </authorList>
    </citation>
    <scope>NUCLEOTIDE SEQUENCE</scope>
</reference>
<organism evidence="10 11">
    <name type="scientific">Fraxinus pennsylvanica</name>
    <dbReference type="NCBI Taxonomy" id="56036"/>
    <lineage>
        <taxon>Eukaryota</taxon>
        <taxon>Viridiplantae</taxon>
        <taxon>Streptophyta</taxon>
        <taxon>Embryophyta</taxon>
        <taxon>Tracheophyta</taxon>
        <taxon>Spermatophyta</taxon>
        <taxon>Magnoliopsida</taxon>
        <taxon>eudicotyledons</taxon>
        <taxon>Gunneridae</taxon>
        <taxon>Pentapetalae</taxon>
        <taxon>asterids</taxon>
        <taxon>lamiids</taxon>
        <taxon>Lamiales</taxon>
        <taxon>Oleaceae</taxon>
        <taxon>Oleeae</taxon>
        <taxon>Fraxinus</taxon>
    </lineage>
</organism>
<dbReference type="EC" id="5.2.1.8" evidence="7"/>
<dbReference type="PANTHER" id="PTHR10657">
    <property type="entry name" value="PEPTIDYL-PROLYL CIS-TRANS ISOMERASE"/>
    <property type="match status" value="1"/>
</dbReference>
<feature type="region of interest" description="Disordered" evidence="8">
    <location>
        <begin position="1"/>
        <end position="32"/>
    </location>
</feature>
<dbReference type="EMBL" id="OU503045">
    <property type="protein sequence ID" value="CAI9769836.1"/>
    <property type="molecule type" value="Genomic_DNA"/>
</dbReference>
<evidence type="ECO:0000256" key="2">
    <source>
        <dbReference type="ARBA" id="ARBA00007656"/>
    </source>
</evidence>
<gene>
    <name evidence="10" type="ORF">FPE_LOCUS16454</name>
</gene>
<evidence type="ECO:0000256" key="5">
    <source>
        <dbReference type="ARBA" id="ARBA00054757"/>
    </source>
</evidence>
<evidence type="ECO:0000313" key="10">
    <source>
        <dbReference type="EMBL" id="CAI9769836.1"/>
    </source>
</evidence>
<evidence type="ECO:0000259" key="9">
    <source>
        <dbReference type="PROSITE" id="PS50198"/>
    </source>
</evidence>
<dbReference type="PROSITE" id="PS50198">
    <property type="entry name" value="PPIC_PPIASE_2"/>
    <property type="match status" value="1"/>
</dbReference>
<proteinExistence type="inferred from homology"/>
<dbReference type="AlphaFoldDB" id="A0AAD1ZL94"/>
<dbReference type="PROSITE" id="PS01096">
    <property type="entry name" value="PPIC_PPIASE_1"/>
    <property type="match status" value="1"/>
</dbReference>
<evidence type="ECO:0000256" key="4">
    <source>
        <dbReference type="ARBA" id="ARBA00023235"/>
    </source>
</evidence>
<dbReference type="Pfam" id="PF00639">
    <property type="entry name" value="Rotamase"/>
    <property type="match status" value="1"/>
</dbReference>
<evidence type="ECO:0000256" key="1">
    <source>
        <dbReference type="ARBA" id="ARBA00000971"/>
    </source>
</evidence>